<dbReference type="InterPro" id="IPR000073">
    <property type="entry name" value="AB_hydrolase_1"/>
</dbReference>
<organism evidence="4 5">
    <name type="scientific">Lutimaribacter saemankumensis</name>
    <dbReference type="NCBI Taxonomy" id="490829"/>
    <lineage>
        <taxon>Bacteria</taxon>
        <taxon>Pseudomonadati</taxon>
        <taxon>Pseudomonadota</taxon>
        <taxon>Alphaproteobacteria</taxon>
        <taxon>Rhodobacterales</taxon>
        <taxon>Roseobacteraceae</taxon>
        <taxon>Lutimaribacter</taxon>
    </lineage>
</organism>
<dbReference type="Proteomes" id="UP000199340">
    <property type="component" value="Unassembled WGS sequence"/>
</dbReference>
<dbReference type="InterPro" id="IPR016032">
    <property type="entry name" value="Sig_transdc_resp-reg_C-effctor"/>
</dbReference>
<dbReference type="GO" id="GO:0006355">
    <property type="term" value="P:regulation of DNA-templated transcription"/>
    <property type="evidence" value="ECO:0007669"/>
    <property type="project" value="InterPro"/>
</dbReference>
<dbReference type="Pfam" id="PF00561">
    <property type="entry name" value="Abhydrolase_1"/>
    <property type="match status" value="1"/>
</dbReference>
<dbReference type="STRING" id="490829.SAMN05421850_1212"/>
<dbReference type="InterPro" id="IPR001867">
    <property type="entry name" value="OmpR/PhoB-type_DNA-bd"/>
</dbReference>
<dbReference type="SUPFAM" id="SSF53474">
    <property type="entry name" value="alpha/beta-Hydrolases"/>
    <property type="match status" value="1"/>
</dbReference>
<dbReference type="PANTHER" id="PTHR43433:SF8">
    <property type="entry name" value="BIFUNCTIONAL LIPASE_ADENYLATE CYCLASE LIPJ"/>
    <property type="match status" value="1"/>
</dbReference>
<dbReference type="SUPFAM" id="SSF46894">
    <property type="entry name" value="C-terminal effector domain of the bipartite response regulators"/>
    <property type="match status" value="1"/>
</dbReference>
<dbReference type="InterPro" id="IPR029058">
    <property type="entry name" value="AB_hydrolase_fold"/>
</dbReference>
<dbReference type="CDD" id="cd00383">
    <property type="entry name" value="trans_reg_C"/>
    <property type="match status" value="1"/>
</dbReference>
<evidence type="ECO:0000259" key="3">
    <source>
        <dbReference type="PROSITE" id="PS51755"/>
    </source>
</evidence>
<evidence type="ECO:0000256" key="2">
    <source>
        <dbReference type="PROSITE-ProRule" id="PRU01091"/>
    </source>
</evidence>
<proteinExistence type="predicted"/>
<dbReference type="InterPro" id="IPR050471">
    <property type="entry name" value="AB_hydrolase"/>
</dbReference>
<evidence type="ECO:0000256" key="1">
    <source>
        <dbReference type="ARBA" id="ARBA00023125"/>
    </source>
</evidence>
<evidence type="ECO:0000313" key="5">
    <source>
        <dbReference type="Proteomes" id="UP000199340"/>
    </source>
</evidence>
<dbReference type="SMART" id="SM00862">
    <property type="entry name" value="Trans_reg_C"/>
    <property type="match status" value="1"/>
</dbReference>
<dbReference type="AlphaFoldDB" id="A0A1G8TE50"/>
<evidence type="ECO:0000313" key="4">
    <source>
        <dbReference type="EMBL" id="SDJ39859.1"/>
    </source>
</evidence>
<name>A0A1G8TE50_9RHOB</name>
<dbReference type="Gene3D" id="3.40.50.1820">
    <property type="entry name" value="alpha/beta hydrolase"/>
    <property type="match status" value="1"/>
</dbReference>
<reference evidence="4 5" key="1">
    <citation type="submission" date="2016-10" db="EMBL/GenBank/DDBJ databases">
        <authorList>
            <person name="de Groot N.N."/>
        </authorList>
    </citation>
    <scope>NUCLEOTIDE SEQUENCE [LARGE SCALE GENOMIC DNA]</scope>
    <source>
        <strain evidence="4 5">DSM 28010</strain>
    </source>
</reference>
<accession>A0A1G8TE50</accession>
<dbReference type="Gene3D" id="1.10.10.10">
    <property type="entry name" value="Winged helix-like DNA-binding domain superfamily/Winged helix DNA-binding domain"/>
    <property type="match status" value="1"/>
</dbReference>
<keyword evidence="1 2" id="KW-0238">DNA-binding</keyword>
<dbReference type="GO" id="GO:0003677">
    <property type="term" value="F:DNA binding"/>
    <property type="evidence" value="ECO:0007669"/>
    <property type="project" value="UniProtKB-UniRule"/>
</dbReference>
<feature type="DNA-binding region" description="OmpR/PhoB-type" evidence="2">
    <location>
        <begin position="1"/>
        <end position="98"/>
    </location>
</feature>
<dbReference type="GO" id="GO:0000160">
    <property type="term" value="P:phosphorelay signal transduction system"/>
    <property type="evidence" value="ECO:0007669"/>
    <property type="project" value="InterPro"/>
</dbReference>
<sequence>MRYFFANCELNTASRTFLRDGETIPIEPQVFDLLHLLAERAGQVVSKDELIDVVWNGRIVSDATISARINAARTATGDNGKDQRVIRTVSRRGFEMVADVSNGPNDSKSANSEITQTVRYATSPDGIQIAYAVSGSGAPLMRAGHFLTHLEKDWQSPVYRPALETFSENYTLVRYDQRGTGLSQTRVDELSIEAYSNDLLAVADAAGLDRFPIFATSQGVPISVHFAASHPERVSRLVLCGGFAQGRLVRDDNYSRDEAEALMTLVKMGWGQPDSAFMSAFISMFCPDASREEKASLVESQVASATPEMAARVRLTIDQFDVADCLSIVQAPTLVIHASGDALHPISQGQLLASRIPNAEFRLVESNNHIFLKSTPAWDEIMSSTMEFLARGTS</sequence>
<dbReference type="Pfam" id="PF00486">
    <property type="entry name" value="Trans_reg_C"/>
    <property type="match status" value="1"/>
</dbReference>
<dbReference type="PRINTS" id="PR00111">
    <property type="entry name" value="ABHYDROLASE"/>
</dbReference>
<dbReference type="PANTHER" id="PTHR43433">
    <property type="entry name" value="HYDROLASE, ALPHA/BETA FOLD FAMILY PROTEIN"/>
    <property type="match status" value="1"/>
</dbReference>
<feature type="domain" description="OmpR/PhoB-type" evidence="3">
    <location>
        <begin position="1"/>
        <end position="98"/>
    </location>
</feature>
<dbReference type="EMBL" id="FNEB01000021">
    <property type="protein sequence ID" value="SDJ39859.1"/>
    <property type="molecule type" value="Genomic_DNA"/>
</dbReference>
<dbReference type="InterPro" id="IPR036388">
    <property type="entry name" value="WH-like_DNA-bd_sf"/>
</dbReference>
<dbReference type="PROSITE" id="PS51755">
    <property type="entry name" value="OMPR_PHOB"/>
    <property type="match status" value="1"/>
</dbReference>
<protein>
    <submittedName>
        <fullName evidence="4">DNA-binding winged helix-turn-helix (WHTH) domain-containing protein</fullName>
    </submittedName>
</protein>
<gene>
    <name evidence="4" type="ORF">SAMN05421850_1212</name>
</gene>
<keyword evidence="5" id="KW-1185">Reference proteome</keyword>